<dbReference type="Proteomes" id="UP000256862">
    <property type="component" value="Chromosome CO2235"/>
</dbReference>
<dbReference type="PROSITE" id="PS51257">
    <property type="entry name" value="PROKAR_LIPOPROTEIN"/>
    <property type="match status" value="1"/>
</dbReference>
<gene>
    <name evidence="1" type="ORF">CO2235_30042</name>
</gene>
<organism evidence="1 2">
    <name type="scientific">Cupriavidus oxalaticus</name>
    <dbReference type="NCBI Taxonomy" id="96344"/>
    <lineage>
        <taxon>Bacteria</taxon>
        <taxon>Pseudomonadati</taxon>
        <taxon>Pseudomonadota</taxon>
        <taxon>Betaproteobacteria</taxon>
        <taxon>Burkholderiales</taxon>
        <taxon>Burkholderiaceae</taxon>
        <taxon>Cupriavidus</taxon>
    </lineage>
</organism>
<comment type="caution">
    <text evidence="1">The sequence shown here is derived from an EMBL/GenBank/DDBJ whole genome shotgun (WGS) entry which is preliminary data.</text>
</comment>
<sequence>MPESDSRRLVLAPASLVAGPGGLAGCCFFFPAGMTEKPTIIMAALGLAQAKTGVFVKIVAANRLPEQREPLR</sequence>
<evidence type="ECO:0000313" key="1">
    <source>
        <dbReference type="EMBL" id="SPC16100.1"/>
    </source>
</evidence>
<proteinExistence type="predicted"/>
<reference evidence="1 2" key="1">
    <citation type="submission" date="2018-01" db="EMBL/GenBank/DDBJ databases">
        <authorList>
            <person name="Clerissi C."/>
        </authorList>
    </citation>
    <scope>NUCLEOTIDE SEQUENCE [LARGE SCALE GENOMIC DNA]</scope>
    <source>
        <strain evidence="1">Cupriavidus oxalaticus LMG 2235</strain>
    </source>
</reference>
<accession>A0A976BE49</accession>
<dbReference type="EMBL" id="OGUS01000125">
    <property type="protein sequence ID" value="SPC16100.1"/>
    <property type="molecule type" value="Genomic_DNA"/>
</dbReference>
<evidence type="ECO:0000313" key="2">
    <source>
        <dbReference type="Proteomes" id="UP000256862"/>
    </source>
</evidence>
<protein>
    <submittedName>
        <fullName evidence="1">Uncharacterized protein</fullName>
    </submittedName>
</protein>
<name>A0A976BE49_9BURK</name>
<dbReference type="AlphaFoldDB" id="A0A976BE49"/>